<protein>
    <submittedName>
        <fullName evidence="1">Coatomer subunit alpha</fullName>
    </submittedName>
</protein>
<sequence>MTERYVYPSKQDLEVQWEAQKESETVMFRCRGMNDTSFNQLFNLMVHDDFGKMKLLDVGFNALSNESLFYLYALATKRNVSIAANDNIFHFESVKPKYKEFVEVISKPRIQTMNHMSYLSLSDRTKNAVFDTALLRTNDDLTKLEKLMVVLTDNVNKLSVTSKQHTDIFAKQHKQIEQKIADCLISRYGYSQISERIKGFDRETDVFFVSGDGKKIIIGEAKNELKMHAFGQVEERKEDFEAIPLADLPERLKNYEEVILLVGAEICKERFIDIAKQLKIVLARPDHDQFVIEDYSGRIGLLI</sequence>
<dbReference type="EMBL" id="JAOPGA020001833">
    <property type="protein sequence ID" value="KAL0491627.1"/>
    <property type="molecule type" value="Genomic_DNA"/>
</dbReference>
<dbReference type="AlphaFoldDB" id="A0AAW2ZP44"/>
<evidence type="ECO:0000313" key="2">
    <source>
        <dbReference type="Proteomes" id="UP001431209"/>
    </source>
</evidence>
<dbReference type="Proteomes" id="UP001431209">
    <property type="component" value="Unassembled WGS sequence"/>
</dbReference>
<organism evidence="1 2">
    <name type="scientific">Acrasis kona</name>
    <dbReference type="NCBI Taxonomy" id="1008807"/>
    <lineage>
        <taxon>Eukaryota</taxon>
        <taxon>Discoba</taxon>
        <taxon>Heterolobosea</taxon>
        <taxon>Tetramitia</taxon>
        <taxon>Eutetramitia</taxon>
        <taxon>Acrasidae</taxon>
        <taxon>Acrasis</taxon>
    </lineage>
</organism>
<gene>
    <name evidence="1" type="ORF">AKO1_010315</name>
</gene>
<comment type="caution">
    <text evidence="1">The sequence shown here is derived from an EMBL/GenBank/DDBJ whole genome shotgun (WGS) entry which is preliminary data.</text>
</comment>
<evidence type="ECO:0000313" key="1">
    <source>
        <dbReference type="EMBL" id="KAL0491627.1"/>
    </source>
</evidence>
<accession>A0AAW2ZP44</accession>
<keyword evidence="2" id="KW-1185">Reference proteome</keyword>
<reference evidence="1 2" key="1">
    <citation type="submission" date="2024-03" db="EMBL/GenBank/DDBJ databases">
        <title>The Acrasis kona genome and developmental transcriptomes reveal deep origins of eukaryotic multicellular pathways.</title>
        <authorList>
            <person name="Sheikh S."/>
            <person name="Fu C.-J."/>
            <person name="Brown M.W."/>
            <person name="Baldauf S.L."/>
        </authorList>
    </citation>
    <scope>NUCLEOTIDE SEQUENCE [LARGE SCALE GENOMIC DNA]</scope>
    <source>
        <strain evidence="1 2">ATCC MYA-3509</strain>
    </source>
</reference>
<name>A0AAW2ZP44_9EUKA</name>
<proteinExistence type="predicted"/>